<reference evidence="4 5" key="1">
    <citation type="journal article" date="2015" name="PeerJ">
        <title>First genomic representation of candidate bacterial phylum KSB3 points to enhanced environmental sensing as a trigger of wastewater bulking.</title>
        <authorList>
            <person name="Sekiguchi Y."/>
            <person name="Ohashi A."/>
            <person name="Parks D.H."/>
            <person name="Yamauchi T."/>
            <person name="Tyson G.W."/>
            <person name="Hugenholtz P."/>
        </authorList>
    </citation>
    <scope>NUCLEOTIDE SEQUENCE [LARGE SCALE GENOMIC DNA]</scope>
</reference>
<dbReference type="Proteomes" id="UP000030661">
    <property type="component" value="Unassembled WGS sequence"/>
</dbReference>
<name>A0A081C6S9_VECG1</name>
<evidence type="ECO:0000259" key="3">
    <source>
        <dbReference type="SMART" id="SM00858"/>
    </source>
</evidence>
<dbReference type="PANTHER" id="PTHR30536:SF5">
    <property type="entry name" value="ALTRONATE DEHYDRATASE"/>
    <property type="match status" value="1"/>
</dbReference>
<dbReference type="InterPro" id="IPR052172">
    <property type="entry name" value="UxaA_altronate/galactarate_dh"/>
</dbReference>
<dbReference type="PANTHER" id="PTHR30536">
    <property type="entry name" value="ALTRONATE/GALACTARATE DEHYDRATASE"/>
    <property type="match status" value="1"/>
</dbReference>
<dbReference type="GO" id="GO:0019698">
    <property type="term" value="P:D-galacturonate catabolic process"/>
    <property type="evidence" value="ECO:0007669"/>
    <property type="project" value="TreeGrafter"/>
</dbReference>
<keyword evidence="2" id="KW-0456">Lyase</keyword>
<dbReference type="InterPro" id="IPR048332">
    <property type="entry name" value="GD_AH_C"/>
</dbReference>
<proteinExistence type="inferred from homology"/>
<gene>
    <name evidence="4" type="ORF">U27_00175</name>
</gene>
<protein>
    <submittedName>
        <fullName evidence="4">Altronate hydrolase</fullName>
    </submittedName>
</protein>
<evidence type="ECO:0000256" key="1">
    <source>
        <dbReference type="ARBA" id="ARBA00010986"/>
    </source>
</evidence>
<keyword evidence="5" id="KW-1185">Reference proteome</keyword>
<evidence type="ECO:0000256" key="2">
    <source>
        <dbReference type="ARBA" id="ARBA00023239"/>
    </source>
</evidence>
<feature type="domain" description="SAF" evidence="3">
    <location>
        <begin position="15"/>
        <end position="86"/>
    </location>
</feature>
<dbReference type="Pfam" id="PF08666">
    <property type="entry name" value="SAF"/>
    <property type="match status" value="1"/>
</dbReference>
<dbReference type="InterPro" id="IPR044144">
    <property type="entry name" value="SAF_UxaA/GarD"/>
</dbReference>
<dbReference type="AlphaFoldDB" id="A0A081C6S9"/>
<organism evidence="4 5">
    <name type="scientific">Vecturithrix granuli</name>
    <dbReference type="NCBI Taxonomy" id="1499967"/>
    <lineage>
        <taxon>Bacteria</taxon>
        <taxon>Candidatus Moduliflexota</taxon>
        <taxon>Candidatus Vecturitrichia</taxon>
        <taxon>Candidatus Vecturitrichales</taxon>
        <taxon>Candidatus Vecturitrichaceae</taxon>
        <taxon>Candidatus Vecturithrix</taxon>
    </lineage>
</organism>
<dbReference type="InterPro" id="IPR013974">
    <property type="entry name" value="SAF"/>
</dbReference>
<dbReference type="GO" id="GO:0016829">
    <property type="term" value="F:lyase activity"/>
    <property type="evidence" value="ECO:0007669"/>
    <property type="project" value="UniProtKB-KW"/>
</dbReference>
<evidence type="ECO:0000313" key="5">
    <source>
        <dbReference type="Proteomes" id="UP000030661"/>
    </source>
</evidence>
<comment type="similarity">
    <text evidence="1">Belongs to the UxaA family.</text>
</comment>
<sequence length="501" mass="54852">MMAQEKKILHIHPHDNVVVVIKDLNVGEQVILKQHEFRTRAAIVQGHKIALLPIHKGDMVIKYGFPIGKAISDIEPGEWVHTHNLFTNLEGIVDYTYTPVTYSLPTMEAELTFDGFIRANGEVGIRNELWIIPTVGCINKTAERLAHKFRAELPENSGVDGVHVFPHSYGCSQLGDDERRTQQTLAGLVRHPNAAGVLVVSLGCEHNHVKAFQRVLGEFDPQRVRFLIAQECDDEIEAGMGELRQLAAYAAQFRRQPVPVSKLKVGMKCGASDGFSGISANPLVGAFSDLLVASGGTSVLTEVPEMFGAETLLLNRCRNREVFEKCVKMINGFKTYYLSHQQPIYENPAPGNKTGGISTLEEKSLGCIQKGGFSPVVDVLDYGEHLQIPGLNLLTGPGDDAVSITLLTAAGAQLILFTTGRGNPLGAPAPTVKISSNTRLAAQKPHWIDFNAGELLEGVDLNRLARKLFHDVLAVASGKALTWNERNNYREIALFKDGVML</sequence>
<dbReference type="Pfam" id="PF20629">
    <property type="entry name" value="GD_AH_C"/>
    <property type="match status" value="1"/>
</dbReference>
<evidence type="ECO:0000313" key="4">
    <source>
        <dbReference type="EMBL" id="GAK60284.1"/>
    </source>
</evidence>
<dbReference type="SMART" id="SM00858">
    <property type="entry name" value="SAF"/>
    <property type="match status" value="1"/>
</dbReference>
<dbReference type="Pfam" id="PF04295">
    <property type="entry name" value="GD_AH_second"/>
    <property type="match status" value="1"/>
</dbReference>
<accession>A0A081C6S9</accession>
<dbReference type="CDD" id="cd11613">
    <property type="entry name" value="SAF_AH_GD"/>
    <property type="match status" value="1"/>
</dbReference>
<keyword evidence="4" id="KW-0378">Hydrolase</keyword>
<dbReference type="STRING" id="1499967.U27_00175"/>
<dbReference type="HOGENOM" id="CLU_029189_0_0_0"/>
<dbReference type="Gene3D" id="2.30.130.110">
    <property type="match status" value="1"/>
</dbReference>
<dbReference type="EMBL" id="DF820472">
    <property type="protein sequence ID" value="GAK60284.1"/>
    <property type="molecule type" value="Genomic_DNA"/>
</dbReference>
<dbReference type="GO" id="GO:0016787">
    <property type="term" value="F:hydrolase activity"/>
    <property type="evidence" value="ECO:0007669"/>
    <property type="project" value="UniProtKB-KW"/>
</dbReference>
<dbReference type="InterPro" id="IPR007392">
    <property type="entry name" value="GD_AH_second"/>
</dbReference>
<dbReference type="eggNOG" id="COG2721">
    <property type="taxonomic scope" value="Bacteria"/>
</dbReference>